<dbReference type="GeneID" id="92076080"/>
<gene>
    <name evidence="2" type="ORF">PG986_006796</name>
</gene>
<evidence type="ECO:0000313" key="3">
    <source>
        <dbReference type="Proteomes" id="UP001391051"/>
    </source>
</evidence>
<name>A0ABR1QAQ9_9PEZI</name>
<evidence type="ECO:0000313" key="2">
    <source>
        <dbReference type="EMBL" id="KAK7951068.1"/>
    </source>
</evidence>
<dbReference type="EMBL" id="JAQQWE010000005">
    <property type="protein sequence ID" value="KAK7951068.1"/>
    <property type="molecule type" value="Genomic_DNA"/>
</dbReference>
<evidence type="ECO:0000256" key="1">
    <source>
        <dbReference type="SAM" id="MobiDB-lite"/>
    </source>
</evidence>
<organism evidence="2 3">
    <name type="scientific">Apiospora aurea</name>
    <dbReference type="NCBI Taxonomy" id="335848"/>
    <lineage>
        <taxon>Eukaryota</taxon>
        <taxon>Fungi</taxon>
        <taxon>Dikarya</taxon>
        <taxon>Ascomycota</taxon>
        <taxon>Pezizomycotina</taxon>
        <taxon>Sordariomycetes</taxon>
        <taxon>Xylariomycetidae</taxon>
        <taxon>Amphisphaeriales</taxon>
        <taxon>Apiosporaceae</taxon>
        <taxon>Apiospora</taxon>
    </lineage>
</organism>
<feature type="region of interest" description="Disordered" evidence="1">
    <location>
        <begin position="45"/>
        <end position="84"/>
    </location>
</feature>
<dbReference type="Proteomes" id="UP001391051">
    <property type="component" value="Unassembled WGS sequence"/>
</dbReference>
<keyword evidence="3" id="KW-1185">Reference proteome</keyword>
<accession>A0ABR1QAQ9</accession>
<proteinExistence type="predicted"/>
<reference evidence="2 3" key="1">
    <citation type="submission" date="2023-01" db="EMBL/GenBank/DDBJ databases">
        <title>Analysis of 21 Apiospora genomes using comparative genomics revels a genus with tremendous synthesis potential of carbohydrate active enzymes and secondary metabolites.</title>
        <authorList>
            <person name="Sorensen T."/>
        </authorList>
    </citation>
    <scope>NUCLEOTIDE SEQUENCE [LARGE SCALE GENOMIC DNA]</scope>
    <source>
        <strain evidence="2 3">CBS 24483</strain>
    </source>
</reference>
<sequence length="84" mass="9451">MRDPSSQGVAWGPKYTVRLDFQPNEFPIRVGPSIYIEISLGLKTDSQDQKPSRTLNQVARDEAVQVGNANAPRPDHQMEMPLQM</sequence>
<comment type="caution">
    <text evidence="2">The sequence shown here is derived from an EMBL/GenBank/DDBJ whole genome shotgun (WGS) entry which is preliminary data.</text>
</comment>
<dbReference type="RefSeq" id="XP_066699130.1">
    <property type="nucleotide sequence ID" value="XM_066843018.1"/>
</dbReference>
<protein>
    <submittedName>
        <fullName evidence="2">Uncharacterized protein</fullName>
    </submittedName>
</protein>